<dbReference type="SUPFAM" id="SSF49899">
    <property type="entry name" value="Concanavalin A-like lectins/glucanases"/>
    <property type="match status" value="1"/>
</dbReference>
<dbReference type="Pfam" id="PF00354">
    <property type="entry name" value="Pentaxin"/>
    <property type="match status" value="1"/>
</dbReference>
<dbReference type="Proteomes" id="UP000472272">
    <property type="component" value="Chromosome 16"/>
</dbReference>
<reference evidence="12" key="2">
    <citation type="submission" date="2025-08" db="UniProtKB">
        <authorList>
            <consortium name="Ensembl"/>
        </authorList>
    </citation>
    <scope>IDENTIFICATION</scope>
</reference>
<dbReference type="PRINTS" id="PR00895">
    <property type="entry name" value="PENTAXIN"/>
</dbReference>
<keyword evidence="6 10" id="KW-0106">Calcium</keyword>
<dbReference type="GO" id="GO:0046872">
    <property type="term" value="F:metal ion binding"/>
    <property type="evidence" value="ECO:0007669"/>
    <property type="project" value="UniProtKB-KW"/>
</dbReference>
<dbReference type="Gene3D" id="2.60.120.200">
    <property type="match status" value="1"/>
</dbReference>
<reference evidence="12 13" key="1">
    <citation type="journal article" date="2019" name="Proc. Natl. Acad. Sci. U.S.A.">
        <title>Regulatory changes in pterin and carotenoid genes underlie balanced color polymorphisms in the wall lizard.</title>
        <authorList>
            <person name="Andrade P."/>
            <person name="Pinho C."/>
            <person name="Perez I de Lanuza G."/>
            <person name="Afonso S."/>
            <person name="Brejcha J."/>
            <person name="Rubin C.J."/>
            <person name="Wallerman O."/>
            <person name="Pereira P."/>
            <person name="Sabatino S.J."/>
            <person name="Bellati A."/>
            <person name="Pellitteri-Rosa D."/>
            <person name="Bosakova Z."/>
            <person name="Bunikis I."/>
            <person name="Carretero M.A."/>
            <person name="Feiner N."/>
            <person name="Marsik P."/>
            <person name="Pauperio F."/>
            <person name="Salvi D."/>
            <person name="Soler L."/>
            <person name="While G.M."/>
            <person name="Uller T."/>
            <person name="Font E."/>
            <person name="Andersson L."/>
            <person name="Carneiro M."/>
        </authorList>
    </citation>
    <scope>NUCLEOTIDE SEQUENCE</scope>
</reference>
<evidence type="ECO:0000256" key="3">
    <source>
        <dbReference type="ARBA" id="ARBA00022525"/>
    </source>
</evidence>
<dbReference type="OMA" id="QGYVVTK"/>
<dbReference type="InterPro" id="IPR030476">
    <property type="entry name" value="Pentaxin_CS"/>
</dbReference>
<comment type="cofactor">
    <cofactor evidence="10">
        <name>Ca(2+)</name>
        <dbReference type="ChEBI" id="CHEBI:29108"/>
    </cofactor>
    <text evidence="10">Binds 2 calcium ions per subunit.</text>
</comment>
<dbReference type="GeneTree" id="ENSGT01100000263515"/>
<dbReference type="GO" id="GO:0001849">
    <property type="term" value="F:complement component C1q complex binding"/>
    <property type="evidence" value="ECO:0007669"/>
    <property type="project" value="TreeGrafter"/>
</dbReference>
<keyword evidence="5" id="KW-0732">Signal</keyword>
<dbReference type="SMART" id="SM00159">
    <property type="entry name" value="PTX"/>
    <property type="match status" value="1"/>
</dbReference>
<reference evidence="12" key="3">
    <citation type="submission" date="2025-09" db="UniProtKB">
        <authorList>
            <consortium name="Ensembl"/>
        </authorList>
    </citation>
    <scope>IDENTIFICATION</scope>
</reference>
<sequence length="228" mass="25462">SNQKPGWLLKKTPYSLLFLPPDLQTKVFIFPASSNTAAVVLNASFQDPLTSVTVCLRSYTLLNRAYGLFSYATQKSDNELLIFKVKPNQYNFYVGGSSVTFSVPERMTSGPQWEHICMSWESATGLVEFWLDGQPLPRMGMKKGYSIGTGGSLLLAQDQDSVGGGFDINQSFLGELTGVYMWDRVLTPDEVRLVRNGGTLSNYILNWRSLSYQIKGYVVVKPPLMPIY</sequence>
<keyword evidence="3" id="KW-0964">Secreted</keyword>
<evidence type="ECO:0000256" key="5">
    <source>
        <dbReference type="ARBA" id="ARBA00022729"/>
    </source>
</evidence>
<comment type="subcellular location">
    <subcellularLocation>
        <location evidence="1 10">Secreted</location>
    </subcellularLocation>
</comment>
<keyword evidence="7" id="KW-1015">Disulfide bond</keyword>
<evidence type="ECO:0000256" key="8">
    <source>
        <dbReference type="ARBA" id="ARBA00038102"/>
    </source>
</evidence>
<evidence type="ECO:0000256" key="1">
    <source>
        <dbReference type="ARBA" id="ARBA00004613"/>
    </source>
</evidence>
<proteinExistence type="inferred from homology"/>
<keyword evidence="13" id="KW-1185">Reference proteome</keyword>
<keyword evidence="4 10" id="KW-0479">Metal-binding</keyword>
<dbReference type="GO" id="GO:0045087">
    <property type="term" value="P:innate immune response"/>
    <property type="evidence" value="ECO:0007669"/>
    <property type="project" value="TreeGrafter"/>
</dbReference>
<evidence type="ECO:0000256" key="7">
    <source>
        <dbReference type="ARBA" id="ARBA00023157"/>
    </source>
</evidence>
<evidence type="ECO:0000256" key="9">
    <source>
        <dbReference type="PROSITE-ProRule" id="PRU01172"/>
    </source>
</evidence>
<dbReference type="PROSITE" id="PS00289">
    <property type="entry name" value="PTX_1"/>
    <property type="match status" value="1"/>
</dbReference>
<dbReference type="PANTHER" id="PTHR45869:SF7">
    <property type="entry name" value="C-REACTIVE PROTEIN"/>
    <property type="match status" value="1"/>
</dbReference>
<dbReference type="InterPro" id="IPR001759">
    <property type="entry name" value="PTX_dom"/>
</dbReference>
<comment type="subunit">
    <text evidence="10">Homopentamer. Pentaxin (or pentraxin) have a discoid arrangement of 5 non-covalently bound subunits.</text>
</comment>
<name>A0A670JX57_PODMU</name>
<accession>A0A670JX57</accession>
<dbReference type="PANTHER" id="PTHR45869">
    <property type="entry name" value="C-REACTIVE PROTEIN-RELATED"/>
    <property type="match status" value="1"/>
</dbReference>
<organism evidence="12 13">
    <name type="scientific">Podarcis muralis</name>
    <name type="common">Wall lizard</name>
    <name type="synonym">Lacerta muralis</name>
    <dbReference type="NCBI Taxonomy" id="64176"/>
    <lineage>
        <taxon>Eukaryota</taxon>
        <taxon>Metazoa</taxon>
        <taxon>Chordata</taxon>
        <taxon>Craniata</taxon>
        <taxon>Vertebrata</taxon>
        <taxon>Euteleostomi</taxon>
        <taxon>Lepidosauria</taxon>
        <taxon>Squamata</taxon>
        <taxon>Bifurcata</taxon>
        <taxon>Unidentata</taxon>
        <taxon>Episquamata</taxon>
        <taxon>Laterata</taxon>
        <taxon>Lacertibaenia</taxon>
        <taxon>Lacertidae</taxon>
        <taxon>Podarcis</taxon>
    </lineage>
</organism>
<evidence type="ECO:0000256" key="2">
    <source>
        <dbReference type="ARBA" id="ARBA00022486"/>
    </source>
</evidence>
<dbReference type="PROSITE" id="PS51828">
    <property type="entry name" value="PTX_2"/>
    <property type="match status" value="1"/>
</dbReference>
<evidence type="ECO:0000313" key="13">
    <source>
        <dbReference type="Proteomes" id="UP000472272"/>
    </source>
</evidence>
<dbReference type="CDD" id="cd00152">
    <property type="entry name" value="PTX"/>
    <property type="match status" value="1"/>
</dbReference>
<evidence type="ECO:0000256" key="10">
    <source>
        <dbReference type="RuleBase" id="RU362112"/>
    </source>
</evidence>
<protein>
    <recommendedName>
        <fullName evidence="10">Pentraxin family member</fullName>
    </recommendedName>
</protein>
<dbReference type="GO" id="GO:0005615">
    <property type="term" value="C:extracellular space"/>
    <property type="evidence" value="ECO:0007669"/>
    <property type="project" value="TreeGrafter"/>
</dbReference>
<dbReference type="InterPro" id="IPR051005">
    <property type="entry name" value="Pentraxin_domain"/>
</dbReference>
<dbReference type="InterPro" id="IPR013320">
    <property type="entry name" value="ConA-like_dom_sf"/>
</dbReference>
<comment type="similarity">
    <text evidence="8 10">Belongs to the pentraxin family.</text>
</comment>
<dbReference type="FunFam" id="2.60.120.200:FF:000070">
    <property type="entry name" value="Serum amyloid P-component"/>
    <property type="match status" value="1"/>
</dbReference>
<keyword evidence="2" id="KW-0011">Acute phase</keyword>
<evidence type="ECO:0000256" key="6">
    <source>
        <dbReference type="ARBA" id="ARBA00022837"/>
    </source>
</evidence>
<evidence type="ECO:0000259" key="11">
    <source>
        <dbReference type="PROSITE" id="PS51828"/>
    </source>
</evidence>
<evidence type="ECO:0000256" key="4">
    <source>
        <dbReference type="ARBA" id="ARBA00022723"/>
    </source>
</evidence>
<dbReference type="GO" id="GO:0006953">
    <property type="term" value="P:acute-phase response"/>
    <property type="evidence" value="ECO:0007669"/>
    <property type="project" value="UniProtKB-KW"/>
</dbReference>
<dbReference type="Ensembl" id="ENSPMRT00000030194.1">
    <property type="protein sequence ID" value="ENSPMRP00000028465.1"/>
    <property type="gene ID" value="ENSPMRG00000018383.1"/>
</dbReference>
<evidence type="ECO:0000313" key="12">
    <source>
        <dbReference type="Ensembl" id="ENSPMRP00000028465.1"/>
    </source>
</evidence>
<feature type="domain" description="Pentraxin (PTX)" evidence="11">
    <location>
        <begin position="24"/>
        <end position="226"/>
    </location>
</feature>
<dbReference type="AlphaFoldDB" id="A0A670JX57"/>
<comment type="caution">
    <text evidence="9">Lacks conserved residue(s) required for the propagation of feature annotation.</text>
</comment>